<comment type="cofactor">
    <cofactor evidence="1 19">
        <name>Mg(2+)</name>
        <dbReference type="ChEBI" id="CHEBI:18420"/>
    </cofactor>
</comment>
<comment type="function">
    <text evidence="14 19">Joins adenosylcobinamide-GDP and alpha-ribazole to generate adenosylcobalamin (Ado-cobalamin). Also synthesizes adenosylcobalamin 5'-phosphate from adenosylcobinamide-GDP and alpha-ribazole 5'-phosphate.</text>
</comment>
<evidence type="ECO:0000256" key="16">
    <source>
        <dbReference type="ARBA" id="ARBA00032853"/>
    </source>
</evidence>
<keyword evidence="10 19" id="KW-0812">Transmembrane</keyword>
<evidence type="ECO:0000256" key="10">
    <source>
        <dbReference type="ARBA" id="ARBA00022692"/>
    </source>
</evidence>
<proteinExistence type="inferred from homology"/>
<feature type="transmembrane region" description="Helical" evidence="19">
    <location>
        <begin position="174"/>
        <end position="194"/>
    </location>
</feature>
<reference evidence="20 21" key="1">
    <citation type="submission" date="2019-03" db="EMBL/GenBank/DDBJ databases">
        <title>Complete genome sequence of Paenisporosarcina antarctica CGMCC 1.6503T.</title>
        <authorList>
            <person name="Rong J.-C."/>
            <person name="Chi N.-Y."/>
            <person name="Zhang Q.-F."/>
        </authorList>
    </citation>
    <scope>NUCLEOTIDE SEQUENCE [LARGE SCALE GENOMIC DNA]</scope>
    <source>
        <strain evidence="20 21">CGMCC 1.6503</strain>
    </source>
</reference>
<evidence type="ECO:0000256" key="18">
    <source>
        <dbReference type="ARBA" id="ARBA00049504"/>
    </source>
</evidence>
<comment type="catalytic activity">
    <reaction evidence="18 19">
        <text>alpha-ribazole 5'-phosphate + adenosylcob(III)inamide-GDP = adenosylcob(III)alamin 5'-phosphate + GMP + H(+)</text>
        <dbReference type="Rhea" id="RHEA:23560"/>
        <dbReference type="ChEBI" id="CHEBI:15378"/>
        <dbReference type="ChEBI" id="CHEBI:57918"/>
        <dbReference type="ChEBI" id="CHEBI:58115"/>
        <dbReference type="ChEBI" id="CHEBI:60487"/>
        <dbReference type="ChEBI" id="CHEBI:60493"/>
        <dbReference type="EC" id="2.7.8.26"/>
    </reaction>
</comment>
<dbReference type="Proteomes" id="UP000294292">
    <property type="component" value="Chromosome"/>
</dbReference>
<dbReference type="GO" id="GO:0009236">
    <property type="term" value="P:cobalamin biosynthetic process"/>
    <property type="evidence" value="ECO:0007669"/>
    <property type="project" value="UniProtKB-UniRule"/>
</dbReference>
<dbReference type="GO" id="GO:0008818">
    <property type="term" value="F:cobalamin 5'-phosphate synthase activity"/>
    <property type="evidence" value="ECO:0007669"/>
    <property type="project" value="UniProtKB-UniRule"/>
</dbReference>
<name>A0A4P7A351_9BACL</name>
<feature type="transmembrane region" description="Helical" evidence="19">
    <location>
        <begin position="58"/>
        <end position="77"/>
    </location>
</feature>
<keyword evidence="9 19" id="KW-0808">Transferase</keyword>
<feature type="transmembrane region" description="Helical" evidence="19">
    <location>
        <begin position="105"/>
        <end position="125"/>
    </location>
</feature>
<evidence type="ECO:0000313" key="20">
    <source>
        <dbReference type="EMBL" id="QBP43104.1"/>
    </source>
</evidence>
<dbReference type="PANTHER" id="PTHR34148">
    <property type="entry name" value="ADENOSYLCOBINAMIDE-GDP RIBAZOLETRANSFERASE"/>
    <property type="match status" value="1"/>
</dbReference>
<keyword evidence="8 19" id="KW-0169">Cobalamin biosynthesis</keyword>
<dbReference type="AlphaFoldDB" id="A0A4P7A351"/>
<evidence type="ECO:0000256" key="2">
    <source>
        <dbReference type="ARBA" id="ARBA00004651"/>
    </source>
</evidence>
<comment type="catalytic activity">
    <reaction evidence="17 19">
        <text>alpha-ribazole + adenosylcob(III)inamide-GDP = adenosylcob(III)alamin + GMP + H(+)</text>
        <dbReference type="Rhea" id="RHEA:16049"/>
        <dbReference type="ChEBI" id="CHEBI:10329"/>
        <dbReference type="ChEBI" id="CHEBI:15378"/>
        <dbReference type="ChEBI" id="CHEBI:18408"/>
        <dbReference type="ChEBI" id="CHEBI:58115"/>
        <dbReference type="ChEBI" id="CHEBI:60487"/>
        <dbReference type="EC" id="2.7.8.26"/>
    </reaction>
</comment>
<evidence type="ECO:0000256" key="4">
    <source>
        <dbReference type="ARBA" id="ARBA00010561"/>
    </source>
</evidence>
<evidence type="ECO:0000256" key="6">
    <source>
        <dbReference type="ARBA" id="ARBA00015850"/>
    </source>
</evidence>
<evidence type="ECO:0000313" key="21">
    <source>
        <dbReference type="Proteomes" id="UP000294292"/>
    </source>
</evidence>
<comment type="similarity">
    <text evidence="4 19">Belongs to the CobS family.</text>
</comment>
<keyword evidence="7 19" id="KW-1003">Cell membrane</keyword>
<evidence type="ECO:0000256" key="19">
    <source>
        <dbReference type="HAMAP-Rule" id="MF_00719"/>
    </source>
</evidence>
<evidence type="ECO:0000256" key="11">
    <source>
        <dbReference type="ARBA" id="ARBA00022842"/>
    </source>
</evidence>
<dbReference type="Pfam" id="PF02654">
    <property type="entry name" value="CobS"/>
    <property type="match status" value="1"/>
</dbReference>
<comment type="subcellular location">
    <subcellularLocation>
        <location evidence="2 19">Cell membrane</location>
        <topology evidence="2 19">Multi-pass membrane protein</topology>
    </subcellularLocation>
</comment>
<evidence type="ECO:0000256" key="5">
    <source>
        <dbReference type="ARBA" id="ARBA00013200"/>
    </source>
</evidence>
<dbReference type="OrthoDB" id="9794626at2"/>
<dbReference type="EC" id="2.7.8.26" evidence="5 19"/>
<evidence type="ECO:0000256" key="15">
    <source>
        <dbReference type="ARBA" id="ARBA00032605"/>
    </source>
</evidence>
<feature type="transmembrane region" description="Helical" evidence="19">
    <location>
        <begin position="137"/>
        <end position="154"/>
    </location>
</feature>
<dbReference type="UniPathway" id="UPA00148">
    <property type="reaction ID" value="UER00238"/>
</dbReference>
<accession>A0A4P7A351</accession>
<gene>
    <name evidence="19 20" type="primary">cobS</name>
    <name evidence="20" type="ORF">E2636_13660</name>
</gene>
<organism evidence="20 21">
    <name type="scientific">Paenisporosarcina antarctica</name>
    <dbReference type="NCBI Taxonomy" id="417367"/>
    <lineage>
        <taxon>Bacteria</taxon>
        <taxon>Bacillati</taxon>
        <taxon>Bacillota</taxon>
        <taxon>Bacilli</taxon>
        <taxon>Bacillales</taxon>
        <taxon>Caryophanaceae</taxon>
        <taxon>Paenisporosarcina</taxon>
    </lineage>
</organism>
<keyword evidence="12 19" id="KW-1133">Transmembrane helix</keyword>
<dbReference type="InterPro" id="IPR003805">
    <property type="entry name" value="CobS"/>
</dbReference>
<dbReference type="GO" id="GO:0051073">
    <property type="term" value="F:adenosylcobinamide-GDP ribazoletransferase activity"/>
    <property type="evidence" value="ECO:0007669"/>
    <property type="project" value="UniProtKB-UniRule"/>
</dbReference>
<dbReference type="KEGG" id="panc:E2636_13660"/>
<dbReference type="HAMAP" id="MF_00719">
    <property type="entry name" value="CobS"/>
    <property type="match status" value="1"/>
</dbReference>
<feature type="transmembrane region" description="Helical" evidence="19">
    <location>
        <begin position="35"/>
        <end position="53"/>
    </location>
</feature>
<evidence type="ECO:0000256" key="7">
    <source>
        <dbReference type="ARBA" id="ARBA00022475"/>
    </source>
</evidence>
<sequence>MMRGIFLALQFFTILPVNKELEMDPKSVTAMFTTLPWIGVLVGIFTSSVWLFFDASSLFLAFIIVLIGIIVSGGLHLDGFVDTSDAFFSYRRIDKRHEILADPRIGAFGAMALLFFIVGKILLLAEIISHNGMRWEWLVVLPFLARAGMLYYFINTSAARDRGLAAFFKKRFDHRVLLVTTLLSMVIGAGFIIVVAGNIAVAVSSLVALFICAHAYKYWTKKHFGGVTGDVSGAFVEGMEVVLWLVIFSLL</sequence>
<dbReference type="PANTHER" id="PTHR34148:SF1">
    <property type="entry name" value="ADENOSYLCOBINAMIDE-GDP RIBAZOLETRANSFERASE"/>
    <property type="match status" value="1"/>
</dbReference>
<dbReference type="EMBL" id="CP038015">
    <property type="protein sequence ID" value="QBP43104.1"/>
    <property type="molecule type" value="Genomic_DNA"/>
</dbReference>
<evidence type="ECO:0000256" key="8">
    <source>
        <dbReference type="ARBA" id="ARBA00022573"/>
    </source>
</evidence>
<keyword evidence="11 19" id="KW-0460">Magnesium</keyword>
<evidence type="ECO:0000256" key="9">
    <source>
        <dbReference type="ARBA" id="ARBA00022679"/>
    </source>
</evidence>
<keyword evidence="13 19" id="KW-0472">Membrane</keyword>
<evidence type="ECO:0000256" key="12">
    <source>
        <dbReference type="ARBA" id="ARBA00022989"/>
    </source>
</evidence>
<dbReference type="GO" id="GO:0005886">
    <property type="term" value="C:plasma membrane"/>
    <property type="evidence" value="ECO:0007669"/>
    <property type="project" value="UniProtKB-SubCell"/>
</dbReference>
<evidence type="ECO:0000256" key="1">
    <source>
        <dbReference type="ARBA" id="ARBA00001946"/>
    </source>
</evidence>
<evidence type="ECO:0000256" key="13">
    <source>
        <dbReference type="ARBA" id="ARBA00023136"/>
    </source>
</evidence>
<protein>
    <recommendedName>
        <fullName evidence="6 19">Adenosylcobinamide-GDP ribazoletransferase</fullName>
        <ecNumber evidence="5 19">2.7.8.26</ecNumber>
    </recommendedName>
    <alternativeName>
        <fullName evidence="16 19">Cobalamin synthase</fullName>
    </alternativeName>
    <alternativeName>
        <fullName evidence="15 19">Cobalamin-5'-phosphate synthase</fullName>
    </alternativeName>
</protein>
<dbReference type="NCBIfam" id="TIGR00317">
    <property type="entry name" value="cobS"/>
    <property type="match status" value="1"/>
</dbReference>
<evidence type="ECO:0000256" key="14">
    <source>
        <dbReference type="ARBA" id="ARBA00025228"/>
    </source>
</evidence>
<keyword evidence="21" id="KW-1185">Reference proteome</keyword>
<evidence type="ECO:0000256" key="17">
    <source>
        <dbReference type="ARBA" id="ARBA00048623"/>
    </source>
</evidence>
<evidence type="ECO:0000256" key="3">
    <source>
        <dbReference type="ARBA" id="ARBA00004663"/>
    </source>
</evidence>
<comment type="pathway">
    <text evidence="3 19">Cofactor biosynthesis; adenosylcobalamin biosynthesis; adenosylcobalamin from cob(II)yrinate a,c-diamide: step 7/7.</text>
</comment>